<dbReference type="AlphaFoldDB" id="A0A382XDG2"/>
<proteinExistence type="predicted"/>
<evidence type="ECO:0000313" key="2">
    <source>
        <dbReference type="EMBL" id="SVD68894.1"/>
    </source>
</evidence>
<protein>
    <recommendedName>
        <fullName evidence="3">LTXXQ motif protein</fullName>
    </recommendedName>
</protein>
<feature type="region of interest" description="Disordered" evidence="1">
    <location>
        <begin position="65"/>
        <end position="86"/>
    </location>
</feature>
<evidence type="ECO:0000256" key="1">
    <source>
        <dbReference type="SAM" id="MobiDB-lite"/>
    </source>
</evidence>
<dbReference type="EMBL" id="UINC01166764">
    <property type="protein sequence ID" value="SVD68894.1"/>
    <property type="molecule type" value="Genomic_DNA"/>
</dbReference>
<gene>
    <name evidence="2" type="ORF">METZ01_LOCUS421748</name>
</gene>
<name>A0A382XDG2_9ZZZZ</name>
<accession>A0A382XDG2</accession>
<organism evidence="2">
    <name type="scientific">marine metagenome</name>
    <dbReference type="NCBI Taxonomy" id="408172"/>
    <lineage>
        <taxon>unclassified sequences</taxon>
        <taxon>metagenomes</taxon>
        <taxon>ecological metagenomes</taxon>
    </lineage>
</organism>
<evidence type="ECO:0008006" key="3">
    <source>
        <dbReference type="Google" id="ProtNLM"/>
    </source>
</evidence>
<feature type="non-terminal residue" evidence="2">
    <location>
        <position position="86"/>
    </location>
</feature>
<sequence>MKKLIMLAVATVMALNVAQAADDEKKKAPRKGRAGGIQAMIKQLDLTADQKKALATFNKENKEKGAAARKLEGKERRAAMKKITEA</sequence>
<reference evidence="2" key="1">
    <citation type="submission" date="2018-05" db="EMBL/GenBank/DDBJ databases">
        <authorList>
            <person name="Lanie J.A."/>
            <person name="Ng W.-L."/>
            <person name="Kazmierczak K.M."/>
            <person name="Andrzejewski T.M."/>
            <person name="Davidsen T.M."/>
            <person name="Wayne K.J."/>
            <person name="Tettelin H."/>
            <person name="Glass J.I."/>
            <person name="Rusch D."/>
            <person name="Podicherti R."/>
            <person name="Tsui H.-C.T."/>
            <person name="Winkler M.E."/>
        </authorList>
    </citation>
    <scope>NUCLEOTIDE SEQUENCE</scope>
</reference>